<dbReference type="AlphaFoldDB" id="A0A0H5QIW5"/>
<evidence type="ECO:0000313" key="1">
    <source>
        <dbReference type="EMBL" id="CRZ01938.1"/>
    </source>
</evidence>
<dbReference type="EMBL" id="HACM01001496">
    <property type="protein sequence ID" value="CRZ01938.1"/>
    <property type="molecule type" value="Transcribed_RNA"/>
</dbReference>
<sequence>MLCIEESLDASSIIMSSVLHELEDITTGEYFNRASTPSNLLISNIWVIPNPMICTTVFEWPFLNTSVICEQPKSLSSLSDKQLSTISPSSLSLILRHHDRSKCSNFLESLASDKAVLVLTLEQLFSESSSKHAPEASKNAAIPSSLKLLRQNMSFRIDRQPFARNCSPTSVNSFNFEIFNESKLAHASPINFRD</sequence>
<name>A0A0H5QIW5_9EUKA</name>
<protein>
    <submittedName>
        <fullName evidence="1">Uncharacterized protein</fullName>
    </submittedName>
</protein>
<reference evidence="1" key="1">
    <citation type="submission" date="2015-04" db="EMBL/GenBank/DDBJ databases">
        <title>The genome sequence of the plant pathogenic Rhizarian Plasmodiophora brassicae reveals insights in its biotrophic life cycle and the origin of chitin synthesis.</title>
        <authorList>
            <person name="Schwelm A."/>
            <person name="Fogelqvist J."/>
            <person name="Knaust A."/>
            <person name="Julke S."/>
            <person name="Lilja T."/>
            <person name="Dhandapani V."/>
            <person name="Bonilla-Rosso G."/>
            <person name="Karlsson M."/>
            <person name="Shevchenko A."/>
            <person name="Choi S.R."/>
            <person name="Kim H.G."/>
            <person name="Park J.Y."/>
            <person name="Lim Y.P."/>
            <person name="Ludwig-Muller J."/>
            <person name="Dixelius C."/>
        </authorList>
    </citation>
    <scope>NUCLEOTIDE SEQUENCE</scope>
    <source>
        <tissue evidence="1">Potato root galls</tissue>
    </source>
</reference>
<accession>A0A0H5QIW5</accession>
<organism evidence="1">
    <name type="scientific">Spongospora subterranea</name>
    <dbReference type="NCBI Taxonomy" id="70186"/>
    <lineage>
        <taxon>Eukaryota</taxon>
        <taxon>Sar</taxon>
        <taxon>Rhizaria</taxon>
        <taxon>Endomyxa</taxon>
        <taxon>Phytomyxea</taxon>
        <taxon>Plasmodiophorida</taxon>
        <taxon>Plasmodiophoridae</taxon>
        <taxon>Spongospora</taxon>
    </lineage>
</organism>
<proteinExistence type="predicted"/>